<organism evidence="4 5">
    <name type="scientific">Sorangium atrum</name>
    <dbReference type="NCBI Taxonomy" id="2995308"/>
    <lineage>
        <taxon>Bacteria</taxon>
        <taxon>Pseudomonadati</taxon>
        <taxon>Myxococcota</taxon>
        <taxon>Polyangia</taxon>
        <taxon>Polyangiales</taxon>
        <taxon>Polyangiaceae</taxon>
        <taxon>Sorangium</taxon>
    </lineage>
</organism>
<dbReference type="PANTHER" id="PTHR12526">
    <property type="entry name" value="GLYCOSYLTRANSFERASE"/>
    <property type="match status" value="1"/>
</dbReference>
<comment type="caution">
    <text evidence="4">The sequence shown here is derived from an EMBL/GenBank/DDBJ whole genome shotgun (WGS) entry which is preliminary data.</text>
</comment>
<feature type="region of interest" description="Disordered" evidence="1">
    <location>
        <begin position="388"/>
        <end position="421"/>
    </location>
</feature>
<dbReference type="PANTHER" id="PTHR12526:SF638">
    <property type="entry name" value="SPORE COAT PROTEIN SA"/>
    <property type="match status" value="1"/>
</dbReference>
<gene>
    <name evidence="4" type="ORF">POL72_01160</name>
</gene>
<dbReference type="EMBL" id="JAQNDK010000001">
    <property type="protein sequence ID" value="MDC0676331.1"/>
    <property type="molecule type" value="Genomic_DNA"/>
</dbReference>
<reference evidence="4 5" key="1">
    <citation type="submission" date="2023-01" db="EMBL/GenBank/DDBJ databases">
        <title>Minimal conservation of predation-associated metabolite biosynthetic gene clusters underscores biosynthetic potential of Myxococcota including descriptions for ten novel species: Archangium lansinium sp. nov., Myxococcus landrumus sp. nov., Nannocystis bai.</title>
        <authorList>
            <person name="Ahearne A."/>
            <person name="Stevens C."/>
            <person name="Dowd S."/>
        </authorList>
    </citation>
    <scope>NUCLEOTIDE SEQUENCE [LARGE SCALE GENOMIC DNA]</scope>
    <source>
        <strain evidence="4 5">WIWO2</strain>
    </source>
</reference>
<protein>
    <submittedName>
        <fullName evidence="4">Glycosyltransferase family 4 protein</fullName>
    </submittedName>
</protein>
<dbReference type="Proteomes" id="UP001217485">
    <property type="component" value="Unassembled WGS sequence"/>
</dbReference>
<evidence type="ECO:0000259" key="3">
    <source>
        <dbReference type="Pfam" id="PF13439"/>
    </source>
</evidence>
<feature type="domain" description="Glycosyltransferase subfamily 4-like N-terminal" evidence="3">
    <location>
        <begin position="15"/>
        <end position="176"/>
    </location>
</feature>
<name>A0ABT5BQ97_9BACT</name>
<dbReference type="CDD" id="cd03801">
    <property type="entry name" value="GT4_PimA-like"/>
    <property type="match status" value="1"/>
</dbReference>
<dbReference type="Pfam" id="PF13439">
    <property type="entry name" value="Glyco_transf_4"/>
    <property type="match status" value="1"/>
</dbReference>
<dbReference type="Pfam" id="PF00534">
    <property type="entry name" value="Glycos_transf_1"/>
    <property type="match status" value="1"/>
</dbReference>
<proteinExistence type="predicted"/>
<accession>A0ABT5BQ97</accession>
<dbReference type="SUPFAM" id="SSF53756">
    <property type="entry name" value="UDP-Glycosyltransferase/glycogen phosphorylase"/>
    <property type="match status" value="1"/>
</dbReference>
<keyword evidence="5" id="KW-1185">Reference proteome</keyword>
<evidence type="ECO:0000259" key="2">
    <source>
        <dbReference type="Pfam" id="PF00534"/>
    </source>
</evidence>
<dbReference type="RefSeq" id="WP_272093044.1">
    <property type="nucleotide sequence ID" value="NZ_JAQNDK010000001.1"/>
</dbReference>
<evidence type="ECO:0000313" key="5">
    <source>
        <dbReference type="Proteomes" id="UP001217485"/>
    </source>
</evidence>
<feature type="domain" description="Glycosyl transferase family 1" evidence="2">
    <location>
        <begin position="192"/>
        <end position="353"/>
    </location>
</feature>
<dbReference type="Gene3D" id="3.40.50.2000">
    <property type="entry name" value="Glycogen Phosphorylase B"/>
    <property type="match status" value="2"/>
</dbReference>
<dbReference type="InterPro" id="IPR028098">
    <property type="entry name" value="Glyco_trans_4-like_N"/>
</dbReference>
<evidence type="ECO:0000256" key="1">
    <source>
        <dbReference type="SAM" id="MobiDB-lite"/>
    </source>
</evidence>
<evidence type="ECO:0000313" key="4">
    <source>
        <dbReference type="EMBL" id="MDC0676331.1"/>
    </source>
</evidence>
<dbReference type="InterPro" id="IPR001296">
    <property type="entry name" value="Glyco_trans_1"/>
</dbReference>
<sequence length="421" mass="46309">MSKPNVCMVVNNLEVGGLEKVVLSLLDRLGDHGFDLSLICLDGEGRLFSEVKLPRSKCLVITKDLRPVLPGLKSDPEALLWIRRFFHQRSVDIVHVHNRAPLIFAGFAARLLRDRPAVLYSEHNQINRAKGFDRRKFGYYAYLADEMVAVSHDLRRILVDDVKVRAPVRVIHNGIDGARFARARESGAGARIRAELGIGEREFVFGCAVVHIEQKGLRYLLEAAPEVLRRAPEARFVIAGDGPLRAELEQRARDAGLGDRVIFPGYRSDVPELVSAFDAYVLPSLWEGLPLALLEALALGKPIVASRVGGVPEIVEHGVDGFLVPSKDPGALAEHLSRVARDGELRERARARGPAKFTEQFSLEAMVDAHVRLFDELIARRRGVDAPSRARAWSTPAGASGPAAGRDDGNQRVGHRAGLDV</sequence>